<dbReference type="VEuPathDB" id="ToxoDB:cyc_09041"/>
<evidence type="ECO:0000313" key="2">
    <source>
        <dbReference type="EMBL" id="OEH73764.1"/>
    </source>
</evidence>
<dbReference type="EMBL" id="JROU02002247">
    <property type="protein sequence ID" value="OEH73764.1"/>
    <property type="molecule type" value="Genomic_DNA"/>
</dbReference>
<comment type="caution">
    <text evidence="2">The sequence shown here is derived from an EMBL/GenBank/DDBJ whole genome shotgun (WGS) entry which is preliminary data.</text>
</comment>
<dbReference type="AlphaFoldDB" id="A0A1D3CRD1"/>
<name>A0A1D3CRD1_9EIME</name>
<sequence>MSVCPLCRTPFDCLPPVCRPLYLYILKKHPQAASRRERELHVLERGRSLRSPPHHVIAEGPPGATTDELPLSTPALLLLLEREAPDLLPLHRSVELRVVVAAYRAEQLALSLRASTPYRAANDAGSSRRAGRDGSPAGASQVDEDGAASDFDEGPLRVGRVSRRYPPPPDLRRNLGDTPAEQMDAEDEELAGLTARALEGRAAPVPSMFVPSLWQQQQQRLLRQVEVHSGESRGPEWGSSGGIETTVQPSFSDLPARGAVSSDSVERTGVTEPPSSVETTQETDEVTAELALMVLMREKSTPHGVPRMMRLSLPCL</sequence>
<organism evidence="2 3">
    <name type="scientific">Cyclospora cayetanensis</name>
    <dbReference type="NCBI Taxonomy" id="88456"/>
    <lineage>
        <taxon>Eukaryota</taxon>
        <taxon>Sar</taxon>
        <taxon>Alveolata</taxon>
        <taxon>Apicomplexa</taxon>
        <taxon>Conoidasida</taxon>
        <taxon>Coccidia</taxon>
        <taxon>Eucoccidiorida</taxon>
        <taxon>Eimeriorina</taxon>
        <taxon>Eimeriidae</taxon>
        <taxon>Cyclospora</taxon>
    </lineage>
</organism>
<dbReference type="Proteomes" id="UP000095192">
    <property type="component" value="Unassembled WGS sequence"/>
</dbReference>
<keyword evidence="3" id="KW-1185">Reference proteome</keyword>
<dbReference type="InParanoid" id="A0A1D3CRD1"/>
<feature type="region of interest" description="Disordered" evidence="1">
    <location>
        <begin position="248"/>
        <end position="283"/>
    </location>
</feature>
<evidence type="ECO:0000313" key="3">
    <source>
        <dbReference type="Proteomes" id="UP000095192"/>
    </source>
</evidence>
<feature type="compositionally biased region" description="Acidic residues" evidence="1">
    <location>
        <begin position="142"/>
        <end position="153"/>
    </location>
</feature>
<reference evidence="2 3" key="1">
    <citation type="journal article" date="2016" name="BMC Genomics">
        <title>Comparative genomics reveals Cyclospora cayetanensis possesses coccidia-like metabolism and invasion components but unique surface antigens.</title>
        <authorList>
            <person name="Liu S."/>
            <person name="Wang L."/>
            <person name="Zheng H."/>
            <person name="Xu Z."/>
            <person name="Roellig D.M."/>
            <person name="Li N."/>
            <person name="Frace M.A."/>
            <person name="Tang K."/>
            <person name="Arrowood M.J."/>
            <person name="Moss D.M."/>
            <person name="Zhang L."/>
            <person name="Feng Y."/>
            <person name="Xiao L."/>
        </authorList>
    </citation>
    <scope>NUCLEOTIDE SEQUENCE [LARGE SCALE GENOMIC DNA]</scope>
    <source>
        <strain evidence="2 3">CHN_HEN01</strain>
    </source>
</reference>
<evidence type="ECO:0000256" key="1">
    <source>
        <dbReference type="SAM" id="MobiDB-lite"/>
    </source>
</evidence>
<feature type="region of interest" description="Disordered" evidence="1">
    <location>
        <begin position="119"/>
        <end position="180"/>
    </location>
</feature>
<gene>
    <name evidence="2" type="ORF">cyc_09041</name>
</gene>
<accession>A0A1D3CRD1</accession>
<proteinExistence type="predicted"/>
<protein>
    <submittedName>
        <fullName evidence="2">Zinc zz type domain-containing protein</fullName>
    </submittedName>
</protein>